<accession>A0A0F8XBI5</accession>
<name>A0A0F8XBI5_9ZZZZ</name>
<dbReference type="EMBL" id="LAZR01060051">
    <property type="protein sequence ID" value="KKK66497.1"/>
    <property type="molecule type" value="Genomic_DNA"/>
</dbReference>
<evidence type="ECO:0000313" key="1">
    <source>
        <dbReference type="EMBL" id="KKK66497.1"/>
    </source>
</evidence>
<comment type="caution">
    <text evidence="1">The sequence shown here is derived from an EMBL/GenBank/DDBJ whole genome shotgun (WGS) entry which is preliminary data.</text>
</comment>
<protein>
    <submittedName>
        <fullName evidence="1">Uncharacterized protein</fullName>
    </submittedName>
</protein>
<organism evidence="1">
    <name type="scientific">marine sediment metagenome</name>
    <dbReference type="NCBI Taxonomy" id="412755"/>
    <lineage>
        <taxon>unclassified sequences</taxon>
        <taxon>metagenomes</taxon>
        <taxon>ecological metagenomes</taxon>
    </lineage>
</organism>
<dbReference type="AlphaFoldDB" id="A0A0F8XBI5"/>
<reference evidence="1" key="1">
    <citation type="journal article" date="2015" name="Nature">
        <title>Complex archaea that bridge the gap between prokaryotes and eukaryotes.</title>
        <authorList>
            <person name="Spang A."/>
            <person name="Saw J.H."/>
            <person name="Jorgensen S.L."/>
            <person name="Zaremba-Niedzwiedzka K."/>
            <person name="Martijn J."/>
            <person name="Lind A.E."/>
            <person name="van Eijk R."/>
            <person name="Schleper C."/>
            <person name="Guy L."/>
            <person name="Ettema T.J."/>
        </authorList>
    </citation>
    <scope>NUCLEOTIDE SEQUENCE</scope>
</reference>
<proteinExistence type="predicted"/>
<feature type="non-terminal residue" evidence="1">
    <location>
        <position position="35"/>
    </location>
</feature>
<gene>
    <name evidence="1" type="ORF">LCGC14_2963480</name>
</gene>
<sequence>MKSKVDDDFVNIGDLIDWAVRGKHLEKEILKEIKE</sequence>